<proteinExistence type="predicted"/>
<accession>A0A504YR31</accession>
<reference evidence="1 2" key="1">
    <citation type="submission" date="2019-04" db="EMBL/GenBank/DDBJ databases">
        <title>Annotation for the trematode Fasciola gigantica.</title>
        <authorList>
            <person name="Choi Y.-J."/>
        </authorList>
    </citation>
    <scope>NUCLEOTIDE SEQUENCE [LARGE SCALE GENOMIC DNA]</scope>
    <source>
        <strain evidence="1">Uganda_cow_1</strain>
    </source>
</reference>
<gene>
    <name evidence="1" type="ORF">FGIG_07983</name>
</gene>
<organism evidence="1 2">
    <name type="scientific">Fasciola gigantica</name>
    <name type="common">Giant liver fluke</name>
    <dbReference type="NCBI Taxonomy" id="46835"/>
    <lineage>
        <taxon>Eukaryota</taxon>
        <taxon>Metazoa</taxon>
        <taxon>Spiralia</taxon>
        <taxon>Lophotrochozoa</taxon>
        <taxon>Platyhelminthes</taxon>
        <taxon>Trematoda</taxon>
        <taxon>Digenea</taxon>
        <taxon>Plagiorchiida</taxon>
        <taxon>Echinostomata</taxon>
        <taxon>Echinostomatoidea</taxon>
        <taxon>Fasciolidae</taxon>
        <taxon>Fasciola</taxon>
    </lineage>
</organism>
<keyword evidence="2" id="KW-1185">Reference proteome</keyword>
<dbReference type="AlphaFoldDB" id="A0A504YR31"/>
<evidence type="ECO:0000313" key="2">
    <source>
        <dbReference type="Proteomes" id="UP000316759"/>
    </source>
</evidence>
<evidence type="ECO:0000313" key="1">
    <source>
        <dbReference type="EMBL" id="TPP63824.1"/>
    </source>
</evidence>
<dbReference type="Proteomes" id="UP000316759">
    <property type="component" value="Unassembled WGS sequence"/>
</dbReference>
<sequence>MGHTEFVDERADVPMAHHPYCSKSAAVQSPAQSDGGAPFKILRHHTQAVDIPEKCIPFSCFDMAYSVKKRYAGRYRTFKELSLTETLASVNRHQQCLFVPKAKP</sequence>
<name>A0A504YR31_FASGI</name>
<dbReference type="EMBL" id="SUNJ01005180">
    <property type="protein sequence ID" value="TPP63824.1"/>
    <property type="molecule type" value="Genomic_DNA"/>
</dbReference>
<comment type="caution">
    <text evidence="1">The sequence shown here is derived from an EMBL/GenBank/DDBJ whole genome shotgun (WGS) entry which is preliminary data.</text>
</comment>
<protein>
    <submittedName>
        <fullName evidence="1">Uncharacterized protein</fullName>
    </submittedName>
</protein>